<feature type="region of interest" description="Disordered" evidence="1">
    <location>
        <begin position="36"/>
        <end position="71"/>
    </location>
</feature>
<protein>
    <submittedName>
        <fullName evidence="2">LSU ribosomal protein L31p @ LSU ribosomal protein L31p, zinc-dependent</fullName>
    </submittedName>
</protein>
<organism evidence="2">
    <name type="scientific">uncultured Solirubrobacteraceae bacterium</name>
    <dbReference type="NCBI Taxonomy" id="1162706"/>
    <lineage>
        <taxon>Bacteria</taxon>
        <taxon>Bacillati</taxon>
        <taxon>Actinomycetota</taxon>
        <taxon>Thermoleophilia</taxon>
        <taxon>Solirubrobacterales</taxon>
        <taxon>Solirubrobacteraceae</taxon>
        <taxon>environmental samples</taxon>
    </lineage>
</organism>
<name>A0A6J4RD03_9ACTN</name>
<feature type="non-terminal residue" evidence="2">
    <location>
        <position position="1"/>
    </location>
</feature>
<gene>
    <name evidence="2" type="ORF">AVDCRST_MAG30-78</name>
</gene>
<dbReference type="AlphaFoldDB" id="A0A6J4RD03"/>
<keyword evidence="2" id="KW-0689">Ribosomal protein</keyword>
<proteinExistence type="predicted"/>
<sequence>EDRHPPRVRRVPRPLHVRERVHDALHRAHDQRRDLLELPPVLHRPAEARRHRRPRRALPAPRRQAQPRRAV</sequence>
<dbReference type="EMBL" id="CADCVS010000014">
    <property type="protein sequence ID" value="CAA9470608.1"/>
    <property type="molecule type" value="Genomic_DNA"/>
</dbReference>
<reference evidence="2" key="1">
    <citation type="submission" date="2020-02" db="EMBL/GenBank/DDBJ databases">
        <authorList>
            <person name="Meier V. D."/>
        </authorList>
    </citation>
    <scope>NUCLEOTIDE SEQUENCE</scope>
    <source>
        <strain evidence="2">AVDCRST_MAG30</strain>
    </source>
</reference>
<accession>A0A6J4RD03</accession>
<feature type="non-terminal residue" evidence="2">
    <location>
        <position position="71"/>
    </location>
</feature>
<dbReference type="GO" id="GO:0005840">
    <property type="term" value="C:ribosome"/>
    <property type="evidence" value="ECO:0007669"/>
    <property type="project" value="UniProtKB-KW"/>
</dbReference>
<evidence type="ECO:0000313" key="2">
    <source>
        <dbReference type="EMBL" id="CAA9470608.1"/>
    </source>
</evidence>
<evidence type="ECO:0000256" key="1">
    <source>
        <dbReference type="SAM" id="MobiDB-lite"/>
    </source>
</evidence>
<keyword evidence="2" id="KW-0687">Ribonucleoprotein</keyword>
<feature type="compositionally biased region" description="Low complexity" evidence="1">
    <location>
        <begin position="57"/>
        <end position="71"/>
    </location>
</feature>